<gene>
    <name evidence="1" type="ORF">OPT61_g5576</name>
</gene>
<protein>
    <submittedName>
        <fullName evidence="1">Uncharacterized protein</fullName>
    </submittedName>
</protein>
<comment type="caution">
    <text evidence="1">The sequence shown here is derived from an EMBL/GenBank/DDBJ whole genome shotgun (WGS) entry which is preliminary data.</text>
</comment>
<organism evidence="1 2">
    <name type="scientific">Boeremia exigua</name>
    <dbReference type="NCBI Taxonomy" id="749465"/>
    <lineage>
        <taxon>Eukaryota</taxon>
        <taxon>Fungi</taxon>
        <taxon>Dikarya</taxon>
        <taxon>Ascomycota</taxon>
        <taxon>Pezizomycotina</taxon>
        <taxon>Dothideomycetes</taxon>
        <taxon>Pleosporomycetidae</taxon>
        <taxon>Pleosporales</taxon>
        <taxon>Pleosporineae</taxon>
        <taxon>Didymellaceae</taxon>
        <taxon>Boeremia</taxon>
    </lineage>
</organism>
<evidence type="ECO:0000313" key="1">
    <source>
        <dbReference type="EMBL" id="KAJ8111936.1"/>
    </source>
</evidence>
<evidence type="ECO:0000313" key="2">
    <source>
        <dbReference type="Proteomes" id="UP001153331"/>
    </source>
</evidence>
<dbReference type="Proteomes" id="UP001153331">
    <property type="component" value="Unassembled WGS sequence"/>
</dbReference>
<accession>A0ACC2I9X6</accession>
<keyword evidence="2" id="KW-1185">Reference proteome</keyword>
<dbReference type="EMBL" id="JAPHNI010000364">
    <property type="protein sequence ID" value="KAJ8111936.1"/>
    <property type="molecule type" value="Genomic_DNA"/>
</dbReference>
<sequence length="147" mass="16113">MHLGVSSSPAVRPRGRRARDGTLLPANEAVAVNSPLCWTSYVEQMRWLPGSPPPGVSIYRPELEGFDLMFTVFQGLGGIVNRSTLMIITVQLHDHVVTCEAKQLVLCNESNRPTKTTADNKQYGKKRNVFGSSAAHVMHPRASQSAI</sequence>
<proteinExistence type="predicted"/>
<name>A0ACC2I9X6_9PLEO</name>
<reference evidence="1" key="1">
    <citation type="submission" date="2022-11" db="EMBL/GenBank/DDBJ databases">
        <title>Genome Sequence of Boeremia exigua.</title>
        <authorList>
            <person name="Buettner E."/>
        </authorList>
    </citation>
    <scope>NUCLEOTIDE SEQUENCE</scope>
    <source>
        <strain evidence="1">CU02</strain>
    </source>
</reference>